<sequence length="309" mass="32383">MIDLAAARDFMATHARLLDRRHLDVVLGGGAPAAVALTATLVGYRNPDGGFGWALEPDLRAESSQPVGALHALELLESALAAGLPPDRASGGTPVPAEIGRALCDWLDRVTLADGGLPFSIAGAASPGTAPWWAGADPTVSSLHITAGIASAAHRLADLDPGVAAHPWLERVTAYCLGEIGQMRERGPAYQLRYVLWLLDAAQARVPAAAAELERIAAFVPADAELPVEGGVEGERLRALDISPLPGRPLRALAPADAVARHLDDLEREQREDGGWTVDFPSASPAGAIEWRGIATVRALALLRAHGRL</sequence>
<proteinExistence type="predicted"/>
<evidence type="ECO:0000313" key="2">
    <source>
        <dbReference type="Proteomes" id="UP000585272"/>
    </source>
</evidence>
<name>A0A840I8D2_9ACTN</name>
<dbReference type="Proteomes" id="UP000585272">
    <property type="component" value="Unassembled WGS sequence"/>
</dbReference>
<dbReference type="RefSeq" id="WP_183338390.1">
    <property type="nucleotide sequence ID" value="NZ_JACHNU010000001.1"/>
</dbReference>
<dbReference type="InterPro" id="IPR008930">
    <property type="entry name" value="Terpenoid_cyclase/PrenylTrfase"/>
</dbReference>
<evidence type="ECO:0000313" key="1">
    <source>
        <dbReference type="EMBL" id="MBB4660782.1"/>
    </source>
</evidence>
<protein>
    <recommendedName>
        <fullName evidence="3">Prenyltransferase and squalene oxidase repeat-containing protein</fullName>
    </recommendedName>
</protein>
<dbReference type="AlphaFoldDB" id="A0A840I8D2"/>
<accession>A0A840I8D2</accession>
<reference evidence="1 2" key="1">
    <citation type="submission" date="2020-08" db="EMBL/GenBank/DDBJ databases">
        <title>Genomic Encyclopedia of Archaeal and Bacterial Type Strains, Phase II (KMG-II): from individual species to whole genera.</title>
        <authorList>
            <person name="Goeker M."/>
        </authorList>
    </citation>
    <scope>NUCLEOTIDE SEQUENCE [LARGE SCALE GENOMIC DNA]</scope>
    <source>
        <strain evidence="1 2">DSM 23288</strain>
    </source>
</reference>
<gene>
    <name evidence="1" type="ORF">BDZ31_000355</name>
</gene>
<evidence type="ECO:0008006" key="3">
    <source>
        <dbReference type="Google" id="ProtNLM"/>
    </source>
</evidence>
<dbReference type="SUPFAM" id="SSF48239">
    <property type="entry name" value="Terpenoid cyclases/Protein prenyltransferases"/>
    <property type="match status" value="1"/>
</dbReference>
<keyword evidence="2" id="KW-1185">Reference proteome</keyword>
<organism evidence="1 2">
    <name type="scientific">Conexibacter arvalis</name>
    <dbReference type="NCBI Taxonomy" id="912552"/>
    <lineage>
        <taxon>Bacteria</taxon>
        <taxon>Bacillati</taxon>
        <taxon>Actinomycetota</taxon>
        <taxon>Thermoleophilia</taxon>
        <taxon>Solirubrobacterales</taxon>
        <taxon>Conexibacteraceae</taxon>
        <taxon>Conexibacter</taxon>
    </lineage>
</organism>
<comment type="caution">
    <text evidence="1">The sequence shown here is derived from an EMBL/GenBank/DDBJ whole genome shotgun (WGS) entry which is preliminary data.</text>
</comment>
<dbReference type="EMBL" id="JACHNU010000001">
    <property type="protein sequence ID" value="MBB4660782.1"/>
    <property type="molecule type" value="Genomic_DNA"/>
</dbReference>